<evidence type="ECO:0000256" key="1">
    <source>
        <dbReference type="SAM" id="Phobius"/>
    </source>
</evidence>
<accession>A0A6M3K6K3</accession>
<reference evidence="2" key="1">
    <citation type="submission" date="2020-03" db="EMBL/GenBank/DDBJ databases">
        <title>The deep terrestrial virosphere.</title>
        <authorList>
            <person name="Holmfeldt K."/>
            <person name="Nilsson E."/>
            <person name="Simone D."/>
            <person name="Lopez-Fernandez M."/>
            <person name="Wu X."/>
            <person name="de Brujin I."/>
            <person name="Lundin D."/>
            <person name="Andersson A."/>
            <person name="Bertilsson S."/>
            <person name="Dopson M."/>
        </authorList>
    </citation>
    <scope>NUCLEOTIDE SEQUENCE</scope>
    <source>
        <strain evidence="2">MM415A01399</strain>
    </source>
</reference>
<organism evidence="2">
    <name type="scientific">viral metagenome</name>
    <dbReference type="NCBI Taxonomy" id="1070528"/>
    <lineage>
        <taxon>unclassified sequences</taxon>
        <taxon>metagenomes</taxon>
        <taxon>organismal metagenomes</taxon>
    </lineage>
</organism>
<name>A0A6M3K6K3_9ZZZZ</name>
<feature type="transmembrane region" description="Helical" evidence="1">
    <location>
        <begin position="109"/>
        <end position="125"/>
    </location>
</feature>
<keyword evidence="1" id="KW-0812">Transmembrane</keyword>
<proteinExistence type="predicted"/>
<sequence length="144" mass="16186">MNFDIAGISSIADLAKLIIERIWPKSATELEKSQAQLMLQELIGKREDALLEVQKSIIVAELQQSDNFTKRARPSVVYVGLLFIFLVHVVFPIISWFSKEVLPPLSLPADFWWAWGSVVSIWAIGRSAEKYGISNKLVNTITGK</sequence>
<dbReference type="InterPro" id="IPR021497">
    <property type="entry name" value="GTA_holin_3TM"/>
</dbReference>
<protein>
    <submittedName>
        <fullName evidence="2">Putative holin</fullName>
    </submittedName>
</protein>
<keyword evidence="1" id="KW-1133">Transmembrane helix</keyword>
<keyword evidence="1" id="KW-0472">Membrane</keyword>
<dbReference type="EMBL" id="MT142253">
    <property type="protein sequence ID" value="QJA76925.1"/>
    <property type="molecule type" value="Genomic_DNA"/>
</dbReference>
<dbReference type="AlphaFoldDB" id="A0A6M3K6K3"/>
<gene>
    <name evidence="2" type="ORF">MM415A01399_0003</name>
</gene>
<dbReference type="Pfam" id="PF11351">
    <property type="entry name" value="GTA_holin_3TM"/>
    <property type="match status" value="1"/>
</dbReference>
<evidence type="ECO:0000313" key="2">
    <source>
        <dbReference type="EMBL" id="QJA76925.1"/>
    </source>
</evidence>
<feature type="transmembrane region" description="Helical" evidence="1">
    <location>
        <begin position="76"/>
        <end position="97"/>
    </location>
</feature>